<feature type="binding site" evidence="6">
    <location>
        <position position="515"/>
    </location>
    <ligand>
        <name>Zn(2+)</name>
        <dbReference type="ChEBI" id="CHEBI:29105"/>
    </ligand>
</feature>
<feature type="binding site" evidence="6">
    <location>
        <position position="700"/>
    </location>
    <ligand>
        <name>Zn(2+)</name>
        <dbReference type="ChEBI" id="CHEBI:29105"/>
    </ligand>
</feature>
<feature type="binding site" evidence="6">
    <location>
        <position position="513"/>
    </location>
    <ligand>
        <name>Zn(2+)</name>
        <dbReference type="ChEBI" id="CHEBI:29105"/>
    </ligand>
</feature>
<evidence type="ECO:0000313" key="9">
    <source>
        <dbReference type="Proteomes" id="UP000031599"/>
    </source>
</evidence>
<comment type="subunit">
    <text evidence="6">Forms a complex with DabB.</text>
</comment>
<evidence type="ECO:0000256" key="7">
    <source>
        <dbReference type="SAM" id="MobiDB-lite"/>
    </source>
</evidence>
<evidence type="ECO:0000256" key="2">
    <source>
        <dbReference type="ARBA" id="ARBA00022475"/>
    </source>
</evidence>
<comment type="subcellular location">
    <subcellularLocation>
        <location evidence="6">Cell membrane</location>
        <topology evidence="6">Peripheral membrane protein</topology>
    </subcellularLocation>
</comment>
<organism evidence="8 9">
    <name type="scientific">Enhygromyxa salina</name>
    <dbReference type="NCBI Taxonomy" id="215803"/>
    <lineage>
        <taxon>Bacteria</taxon>
        <taxon>Pseudomonadati</taxon>
        <taxon>Myxococcota</taxon>
        <taxon>Polyangia</taxon>
        <taxon>Nannocystales</taxon>
        <taxon>Nannocystaceae</taxon>
        <taxon>Enhygromyxa</taxon>
    </lineage>
</organism>
<protein>
    <recommendedName>
        <fullName evidence="6">Probable inorganic carbon transporter subunit DabA</fullName>
    </recommendedName>
</protein>
<dbReference type="GO" id="GO:0008270">
    <property type="term" value="F:zinc ion binding"/>
    <property type="evidence" value="ECO:0007669"/>
    <property type="project" value="UniProtKB-UniRule"/>
</dbReference>
<dbReference type="PANTHER" id="PTHR38344:SF1">
    <property type="entry name" value="INORGANIC CARBON TRANSPORTER SUBUNIT DABA-RELATED"/>
    <property type="match status" value="1"/>
</dbReference>
<dbReference type="GO" id="GO:0005886">
    <property type="term" value="C:plasma membrane"/>
    <property type="evidence" value="ECO:0007669"/>
    <property type="project" value="UniProtKB-SubCell"/>
</dbReference>
<evidence type="ECO:0000256" key="5">
    <source>
        <dbReference type="ARBA" id="ARBA00023136"/>
    </source>
</evidence>
<feature type="binding site" evidence="6">
    <location>
        <position position="715"/>
    </location>
    <ligand>
        <name>Zn(2+)</name>
        <dbReference type="ChEBI" id="CHEBI:29105"/>
    </ligand>
</feature>
<comment type="function">
    <text evidence="6">Part of an energy-coupled inorganic carbon pump.</text>
</comment>
<evidence type="ECO:0000256" key="3">
    <source>
        <dbReference type="ARBA" id="ARBA00022723"/>
    </source>
</evidence>
<comment type="caution">
    <text evidence="8">The sequence shown here is derived from an EMBL/GenBank/DDBJ whole genome shotgun (WGS) entry which is preliminary data.</text>
</comment>
<dbReference type="RefSeq" id="WP_052546721.1">
    <property type="nucleotide sequence ID" value="NZ_JMCC02000009.1"/>
</dbReference>
<reference evidence="8 9" key="1">
    <citation type="submission" date="2014-12" db="EMBL/GenBank/DDBJ databases">
        <title>Genome assembly of Enhygromyxa salina DSM 15201.</title>
        <authorList>
            <person name="Sharma G."/>
            <person name="Subramanian S."/>
        </authorList>
    </citation>
    <scope>NUCLEOTIDE SEQUENCE [LARGE SCALE GENOMIC DNA]</scope>
    <source>
        <strain evidence="8 9">DSM 15201</strain>
    </source>
</reference>
<dbReference type="AlphaFoldDB" id="A0A0C2DG66"/>
<feature type="region of interest" description="Disordered" evidence="7">
    <location>
        <begin position="1019"/>
        <end position="1041"/>
    </location>
</feature>
<accession>A0A0C2DG66</accession>
<comment type="similarity">
    <text evidence="6">Belongs to the inorganic carbon transporter (TC 9.A.2) DabA family.</text>
</comment>
<dbReference type="Proteomes" id="UP000031599">
    <property type="component" value="Unassembled WGS sequence"/>
</dbReference>
<keyword evidence="3 6" id="KW-0479">Metal-binding</keyword>
<keyword evidence="2 6" id="KW-1003">Cell membrane</keyword>
<evidence type="ECO:0000256" key="6">
    <source>
        <dbReference type="HAMAP-Rule" id="MF_01871"/>
    </source>
</evidence>
<comment type="cofactor">
    <cofactor evidence="6">
        <name>Zn(2+)</name>
        <dbReference type="ChEBI" id="CHEBI:29105"/>
    </cofactor>
</comment>
<keyword evidence="8" id="KW-0812">Transmembrane</keyword>
<keyword evidence="1 6" id="KW-0813">Transport</keyword>
<dbReference type="Pfam" id="PF10070">
    <property type="entry name" value="DabA"/>
    <property type="match status" value="1"/>
</dbReference>
<evidence type="ECO:0000256" key="1">
    <source>
        <dbReference type="ARBA" id="ARBA00022448"/>
    </source>
</evidence>
<dbReference type="HAMAP" id="MF_01871">
    <property type="entry name" value="DabA"/>
    <property type="match status" value="1"/>
</dbReference>
<keyword evidence="5 6" id="KW-0472">Membrane</keyword>
<keyword evidence="4 6" id="KW-0862">Zinc</keyword>
<dbReference type="PANTHER" id="PTHR38344">
    <property type="entry name" value="UPF0753 PROTEIN AQ_863"/>
    <property type="match status" value="1"/>
</dbReference>
<dbReference type="InterPro" id="IPR018752">
    <property type="entry name" value="DabA"/>
</dbReference>
<evidence type="ECO:0000313" key="8">
    <source>
        <dbReference type="EMBL" id="KIG18677.1"/>
    </source>
</evidence>
<proteinExistence type="inferred from homology"/>
<gene>
    <name evidence="6" type="primary">dabA</name>
    <name evidence="8" type="ORF">DB30_07692</name>
</gene>
<dbReference type="EMBL" id="JMCC02000009">
    <property type="protein sequence ID" value="KIG18677.1"/>
    <property type="molecule type" value="Genomic_DNA"/>
</dbReference>
<sequence>MSVHSSAATLSVAPAPTQACEQLEHALEHAVHLLPDQAPLEMFVHHNTLHALAHLPFHEALRTAHAEYGARVYRGEAGFREDLASGRIKPAELDHELDRYFVQTGQDPAERIGDLCTRRSLYGLALRVDLSVPTRAALRWRVREEQFDRRLRAMEPDAARATIARGQTYLRGVVSNASPPELALRFLGPNGVPERMDERYAIPLEIDEVLGALDRDPEPLVAGSMWQTCRVLARACGRRPSTRARSQVQTARDAILASTGHDIWQQVLPELLGWAAAYLEEGFSYWPMPHREAGFFNVVRELLLARGHVEGWVRRAARLLEGLDGAGSFDACLAALDGLGVEPDQFDDYISTLLAATPGFAGMFSRLERHPHERATWAPPTSLVDFCAVRLVFEWAAVESAAAQYGLVQAALVTGGGTSKAEPQHPDANAAYRLFLVAQKLGLSPAELDAVVPEDLDALLDALDAFDELERGRVFLEAYERRYRTEILNGLRGVRPADPAQRGDRPSAQFVTCIDDREESLRRHIEEIDPSAETFGAAGSFGLAIDYRGLDGGRHVSLAPTGVRPRHEIVERPQASDAALGKVREDRRRRWGRLLHQTFFGTRSAVRGALASLLVGPFAWLPLSVRVLAPRTSARVVGGLGALALPTPRTRLANADSGEASPRGLASGYTFAEQVDHVYALLEGMGLRESFAPLVFLLAHGSTSVNNPHAAAYECGACGGRRGGATGRLLAIFANDPRVRAKVAERGIQIPDDTWFVAGEHDTAADRVDLFDLDLLPESHTTQLARARALLDEARARNSHERARKFQLAALSAGTRAGLRHVESRSAHLGETRPEYNHCTNAMCLVGRRSLTRGLFLDRRAFLVSYDPEHDPSGAVLDRLLLIAGPVGSGINLEYYFSRVDPERFGSGTKLPHNVCGYIGVLNGSCGDLRTGLTTQMTEIHEPMRLLVIVEATTEALLGVVGRQPIIEALVIKGWIGLVSVDPRTGDMQVFEDGAFVPYHAEPTTLPTAPSSAAYYGGRREPLPPARMLAASGARTQGGPS</sequence>
<name>A0A0C2DG66_9BACT</name>
<evidence type="ECO:0000256" key="4">
    <source>
        <dbReference type="ARBA" id="ARBA00022833"/>
    </source>
</evidence>